<gene>
    <name evidence="2" type="ORF">PPACK8108_LOCUS24535</name>
    <name evidence="1" type="ORF">PPACK8108_LOCUS6523</name>
</gene>
<organism evidence="2 3">
    <name type="scientific">Phakopsora pachyrhizi</name>
    <name type="common">Asian soybean rust disease fungus</name>
    <dbReference type="NCBI Taxonomy" id="170000"/>
    <lineage>
        <taxon>Eukaryota</taxon>
        <taxon>Fungi</taxon>
        <taxon>Dikarya</taxon>
        <taxon>Basidiomycota</taxon>
        <taxon>Pucciniomycotina</taxon>
        <taxon>Pucciniomycetes</taxon>
        <taxon>Pucciniales</taxon>
        <taxon>Phakopsoraceae</taxon>
        <taxon>Phakopsora</taxon>
    </lineage>
</organism>
<name>A0AAV0BTA6_PHAPC</name>
<dbReference type="Proteomes" id="UP001153365">
    <property type="component" value="Unassembled WGS sequence"/>
</dbReference>
<reference evidence="2" key="1">
    <citation type="submission" date="2022-06" db="EMBL/GenBank/DDBJ databases">
        <authorList>
            <consortium name="SYNGENTA / RWTH Aachen University"/>
        </authorList>
    </citation>
    <scope>NUCLEOTIDE SEQUENCE</scope>
</reference>
<evidence type="ECO:0000313" key="2">
    <source>
        <dbReference type="EMBL" id="CAH7689451.1"/>
    </source>
</evidence>
<keyword evidence="3" id="KW-1185">Reference proteome</keyword>
<proteinExistence type="predicted"/>
<evidence type="ECO:0000313" key="1">
    <source>
        <dbReference type="EMBL" id="CAH7671716.1"/>
    </source>
</evidence>
<protein>
    <submittedName>
        <fullName evidence="2">Expressed protein</fullName>
    </submittedName>
</protein>
<accession>A0AAV0BTA6</accession>
<dbReference type="EMBL" id="CALTRL010001239">
    <property type="protein sequence ID" value="CAH7671716.1"/>
    <property type="molecule type" value="Genomic_DNA"/>
</dbReference>
<comment type="caution">
    <text evidence="2">The sequence shown here is derived from an EMBL/GenBank/DDBJ whole genome shotgun (WGS) entry which is preliminary data.</text>
</comment>
<dbReference type="EMBL" id="CALTRL010006078">
    <property type="protein sequence ID" value="CAH7689451.1"/>
    <property type="molecule type" value="Genomic_DNA"/>
</dbReference>
<sequence length="110" mass="12232">MLYHSADEQVTSILQRVQVKSASLSQLPSEEKYKHEIFKFMLCDLIQTGPLSQPNTTESQKNSAISTWAIVVLVALCHEPNAGKEPLETVTSIRSFALGSWAQTIQVPLF</sequence>
<evidence type="ECO:0000313" key="3">
    <source>
        <dbReference type="Proteomes" id="UP001153365"/>
    </source>
</evidence>
<dbReference type="AlphaFoldDB" id="A0AAV0BTA6"/>